<gene>
    <name evidence="2" type="ORF">NE695_03615</name>
</gene>
<evidence type="ECO:0000259" key="1">
    <source>
        <dbReference type="Pfam" id="PF06283"/>
    </source>
</evidence>
<proteinExistence type="predicted"/>
<dbReference type="PANTHER" id="PTHR40469:SF2">
    <property type="entry name" value="GALACTOSE-BINDING DOMAIN-LIKE SUPERFAMILY PROTEIN"/>
    <property type="match status" value="1"/>
</dbReference>
<dbReference type="Pfam" id="PF06283">
    <property type="entry name" value="ThuA"/>
    <property type="match status" value="1"/>
</dbReference>
<name>A0ABT1RWF6_9FIRM</name>
<dbReference type="GeneID" id="90531739"/>
<feature type="domain" description="ThuA-like" evidence="1">
    <location>
        <begin position="22"/>
        <end position="213"/>
    </location>
</feature>
<evidence type="ECO:0000313" key="3">
    <source>
        <dbReference type="Proteomes" id="UP001524473"/>
    </source>
</evidence>
<accession>A0ABT1RWF6</accession>
<dbReference type="Proteomes" id="UP001524473">
    <property type="component" value="Unassembled WGS sequence"/>
</dbReference>
<keyword evidence="3" id="KW-1185">Reference proteome</keyword>
<dbReference type="RefSeq" id="WP_066862021.1">
    <property type="nucleotide sequence ID" value="NZ_CABKVV010000012.1"/>
</dbReference>
<evidence type="ECO:0000313" key="2">
    <source>
        <dbReference type="EMBL" id="MCQ4839002.1"/>
    </source>
</evidence>
<dbReference type="InterPro" id="IPR029062">
    <property type="entry name" value="Class_I_gatase-like"/>
</dbReference>
<dbReference type="InterPro" id="IPR029010">
    <property type="entry name" value="ThuA-like"/>
</dbReference>
<dbReference type="Gene3D" id="3.40.50.880">
    <property type="match status" value="1"/>
</dbReference>
<organism evidence="2 3">
    <name type="scientific">Neglectibacter timonensis</name>
    <dbReference type="NCBI Taxonomy" id="1776382"/>
    <lineage>
        <taxon>Bacteria</taxon>
        <taxon>Bacillati</taxon>
        <taxon>Bacillota</taxon>
        <taxon>Clostridia</taxon>
        <taxon>Eubacteriales</taxon>
        <taxon>Oscillospiraceae</taxon>
        <taxon>Neglectibacter</taxon>
    </lineage>
</organism>
<dbReference type="EMBL" id="JANFZH010000005">
    <property type="protein sequence ID" value="MCQ4839002.1"/>
    <property type="molecule type" value="Genomic_DNA"/>
</dbReference>
<dbReference type="SUPFAM" id="SSF52317">
    <property type="entry name" value="Class I glutamine amidotransferase-like"/>
    <property type="match status" value="1"/>
</dbReference>
<reference evidence="2 3" key="1">
    <citation type="submission" date="2022-06" db="EMBL/GenBank/DDBJ databases">
        <title>Isolation of gut microbiota from human fecal samples.</title>
        <authorList>
            <person name="Pamer E.G."/>
            <person name="Barat B."/>
            <person name="Waligurski E."/>
            <person name="Medina S."/>
            <person name="Paddock L."/>
            <person name="Mostad J."/>
        </authorList>
    </citation>
    <scope>NUCLEOTIDE SEQUENCE [LARGE SCALE GENOMIC DNA]</scope>
    <source>
        <strain evidence="2 3">DFI.9.73</strain>
    </source>
</reference>
<comment type="caution">
    <text evidence="2">The sequence shown here is derived from an EMBL/GenBank/DDBJ whole genome shotgun (WGS) entry which is preliminary data.</text>
</comment>
<dbReference type="PANTHER" id="PTHR40469">
    <property type="entry name" value="SECRETED GLYCOSYL HYDROLASE"/>
    <property type="match status" value="1"/>
</dbReference>
<sequence>MKILLLCDDLWHPGETVRFGLKFLEEQGHTIDTVMDAKDIVTPELLREYDAVIIAKGNSLNGANAKAPWFEDGITWVDPNGYKNYVEEGGAVLVMHAGTTAHNCPAMSDFLGVRFITHPPQCPVDFQVKNPEHPIMQGIADFTFPQDEHYQLEVLSDELELFAETASAAGTYPAGLTRTYGEGRLCILTPGHNAFAINFPEYQKVIVNALRWVTKEIG</sequence>
<protein>
    <submittedName>
        <fullName evidence="2">ThuA domain-containing protein</fullName>
    </submittedName>
</protein>